<dbReference type="InterPro" id="IPR039955">
    <property type="entry name" value="DTM1"/>
</dbReference>
<feature type="transmembrane region" description="Helical" evidence="7">
    <location>
        <begin position="32"/>
        <end position="50"/>
    </location>
</feature>
<keyword evidence="5 7" id="KW-1133">Transmembrane helix</keyword>
<keyword evidence="6 7" id="KW-0472">Membrane</keyword>
<comment type="caution">
    <text evidence="8">The sequence shown here is derived from an EMBL/GenBank/DDBJ whole genome shotgun (WGS) entry which is preliminary data.</text>
</comment>
<evidence type="ECO:0008006" key="10">
    <source>
        <dbReference type="Google" id="ProtNLM"/>
    </source>
</evidence>
<dbReference type="GO" id="GO:0006465">
    <property type="term" value="P:signal peptide processing"/>
    <property type="evidence" value="ECO:0007669"/>
    <property type="project" value="InterPro"/>
</dbReference>
<proteinExistence type="inferred from homology"/>
<dbReference type="Pfam" id="PF06645">
    <property type="entry name" value="SPC12"/>
    <property type="match status" value="1"/>
</dbReference>
<dbReference type="EMBL" id="JACGCM010001830">
    <property type="protein sequence ID" value="KAF6148730.1"/>
    <property type="molecule type" value="Genomic_DNA"/>
</dbReference>
<dbReference type="Proteomes" id="UP000541444">
    <property type="component" value="Unassembled WGS sequence"/>
</dbReference>
<evidence type="ECO:0000256" key="5">
    <source>
        <dbReference type="ARBA" id="ARBA00022989"/>
    </source>
</evidence>
<keyword evidence="3 7" id="KW-0812">Transmembrane</keyword>
<evidence type="ECO:0000313" key="8">
    <source>
        <dbReference type="EMBL" id="KAF6148730.1"/>
    </source>
</evidence>
<gene>
    <name evidence="8" type="ORF">GIB67_019338</name>
</gene>
<dbReference type="GO" id="GO:0005787">
    <property type="term" value="C:signal peptidase complex"/>
    <property type="evidence" value="ECO:0007669"/>
    <property type="project" value="InterPro"/>
</dbReference>
<evidence type="ECO:0000256" key="6">
    <source>
        <dbReference type="ARBA" id="ARBA00023136"/>
    </source>
</evidence>
<sequence length="78" mass="8861">MADDKVLRHSLVCVGAIVVLIGIYTYSFKKMLVTYVFGLFAVSGILLPDWEYFDRDVSQWVYPMPADRNSANRPGSTR</sequence>
<dbReference type="AlphaFoldDB" id="A0A7J7M1P3"/>
<evidence type="ECO:0000256" key="7">
    <source>
        <dbReference type="SAM" id="Phobius"/>
    </source>
</evidence>
<keyword evidence="9" id="KW-1185">Reference proteome</keyword>
<comment type="subcellular location">
    <subcellularLocation>
        <location evidence="1">Endoplasmic reticulum membrane</location>
        <topology evidence="1">Multi-pass membrane protein</topology>
    </subcellularLocation>
</comment>
<organism evidence="8 9">
    <name type="scientific">Kingdonia uniflora</name>
    <dbReference type="NCBI Taxonomy" id="39325"/>
    <lineage>
        <taxon>Eukaryota</taxon>
        <taxon>Viridiplantae</taxon>
        <taxon>Streptophyta</taxon>
        <taxon>Embryophyta</taxon>
        <taxon>Tracheophyta</taxon>
        <taxon>Spermatophyta</taxon>
        <taxon>Magnoliopsida</taxon>
        <taxon>Ranunculales</taxon>
        <taxon>Circaeasteraceae</taxon>
        <taxon>Kingdonia</taxon>
    </lineage>
</organism>
<keyword evidence="4" id="KW-0256">Endoplasmic reticulum</keyword>
<comment type="similarity">
    <text evidence="2">Belongs to the SPCS1 family.</text>
</comment>
<evidence type="ECO:0000256" key="4">
    <source>
        <dbReference type="ARBA" id="ARBA00022824"/>
    </source>
</evidence>
<name>A0A7J7M1P3_9MAGN</name>
<dbReference type="OrthoDB" id="1861824at2759"/>
<feature type="transmembrane region" description="Helical" evidence="7">
    <location>
        <begin position="6"/>
        <end position="25"/>
    </location>
</feature>
<evidence type="ECO:0000313" key="9">
    <source>
        <dbReference type="Proteomes" id="UP000541444"/>
    </source>
</evidence>
<evidence type="ECO:0000256" key="1">
    <source>
        <dbReference type="ARBA" id="ARBA00004477"/>
    </source>
</evidence>
<reference evidence="8 9" key="1">
    <citation type="journal article" date="2020" name="IScience">
        <title>Genome Sequencing of the Endangered Kingdonia uniflora (Circaeasteraceae, Ranunculales) Reveals Potential Mechanisms of Evolutionary Specialization.</title>
        <authorList>
            <person name="Sun Y."/>
            <person name="Deng T."/>
            <person name="Zhang A."/>
            <person name="Moore M.J."/>
            <person name="Landis J.B."/>
            <person name="Lin N."/>
            <person name="Zhang H."/>
            <person name="Zhang X."/>
            <person name="Huang J."/>
            <person name="Zhang X."/>
            <person name="Sun H."/>
            <person name="Wang H."/>
        </authorList>
    </citation>
    <scope>NUCLEOTIDE SEQUENCE [LARGE SCALE GENOMIC DNA]</scope>
    <source>
        <strain evidence="8">TB1705</strain>
        <tissue evidence="8">Leaf</tissue>
    </source>
</reference>
<dbReference type="PANTHER" id="PTHR38354">
    <property type="entry name" value="SIGNAL PEPTIDASE COMPLEX-LIKE PROTEIN DTM1"/>
    <property type="match status" value="1"/>
</dbReference>
<accession>A0A7J7M1P3</accession>
<dbReference type="PANTHER" id="PTHR38354:SF2">
    <property type="entry name" value="SIGNAL PEPTIDASE COMPLEX-LIKE PROTEIN DTM1"/>
    <property type="match status" value="1"/>
</dbReference>
<evidence type="ECO:0000256" key="3">
    <source>
        <dbReference type="ARBA" id="ARBA00022692"/>
    </source>
</evidence>
<dbReference type="GO" id="GO:0048658">
    <property type="term" value="P:anther wall tapetum development"/>
    <property type="evidence" value="ECO:0007669"/>
    <property type="project" value="InterPro"/>
</dbReference>
<evidence type="ECO:0000256" key="2">
    <source>
        <dbReference type="ARBA" id="ARBA00005245"/>
    </source>
</evidence>
<protein>
    <recommendedName>
        <fullName evidence="10">Microsomal signal peptidase 12 kDa subunit</fullName>
    </recommendedName>
</protein>
<dbReference type="InterPro" id="IPR009542">
    <property type="entry name" value="Spc1/SPCS1"/>
</dbReference>